<name>A0A0F7FHG6_9CREN</name>
<gene>
    <name evidence="6" type="ORF">MA03_01145</name>
</gene>
<comment type="subcellular location">
    <subcellularLocation>
        <location evidence="1">Membrane</location>
        <topology evidence="1">Multi-pass membrane protein</topology>
    </subcellularLocation>
</comment>
<evidence type="ECO:0008006" key="8">
    <source>
        <dbReference type="Google" id="ProtNLM"/>
    </source>
</evidence>
<dbReference type="InterPro" id="IPR003339">
    <property type="entry name" value="ABC/ECF_trnsptr_transmembrane"/>
</dbReference>
<dbReference type="PANTHER" id="PTHR33514:SF13">
    <property type="entry name" value="PROTEIN ABCI12, CHLOROPLASTIC"/>
    <property type="match status" value="1"/>
</dbReference>
<keyword evidence="4 5" id="KW-0472">Membrane</keyword>
<feature type="transmembrane region" description="Helical" evidence="5">
    <location>
        <begin position="214"/>
        <end position="239"/>
    </location>
</feature>
<evidence type="ECO:0000256" key="3">
    <source>
        <dbReference type="ARBA" id="ARBA00022989"/>
    </source>
</evidence>
<evidence type="ECO:0000256" key="1">
    <source>
        <dbReference type="ARBA" id="ARBA00004141"/>
    </source>
</evidence>
<dbReference type="STRING" id="1550241.MA03_01145"/>
<dbReference type="EMBL" id="CP009961">
    <property type="protein sequence ID" value="AKG38169.1"/>
    <property type="molecule type" value="Genomic_DNA"/>
</dbReference>
<dbReference type="Pfam" id="PF02361">
    <property type="entry name" value="CbiQ"/>
    <property type="match status" value="1"/>
</dbReference>
<feature type="transmembrane region" description="Helical" evidence="5">
    <location>
        <begin position="172"/>
        <end position="194"/>
    </location>
</feature>
<evidence type="ECO:0000256" key="2">
    <source>
        <dbReference type="ARBA" id="ARBA00022692"/>
    </source>
</evidence>
<sequence>MTGKSTELLRKINPVVKLFAVTVAVFTVALFQNIITTIVNLAVSLLLVFLSRPKIHKFILTGVASTLIGYTWVTYVLFTLNIGLEPSLALYKTLLLSARILIIILYSMFFVATTGPQELASALTLQLKVPYIYSYMTFVTLRMFPLVRRDLENMVAFRKMKGYLKLSRPWQLIISVAAPLLYLVVRRSVMLGIAMESRGFGRYPSRTFIEETTITILDVLFLLAVILLLILSISASFIFKVPLELSL</sequence>
<keyword evidence="2 5" id="KW-0812">Transmembrane</keyword>
<feature type="transmembrane region" description="Helical" evidence="5">
    <location>
        <begin position="21"/>
        <end position="49"/>
    </location>
</feature>
<organism evidence="6 7">
    <name type="scientific">Infirmifilum uzonense</name>
    <dbReference type="NCBI Taxonomy" id="1550241"/>
    <lineage>
        <taxon>Archaea</taxon>
        <taxon>Thermoproteota</taxon>
        <taxon>Thermoprotei</taxon>
        <taxon>Thermofilales</taxon>
        <taxon>Thermofilaceae</taxon>
        <taxon>Infirmifilum</taxon>
    </lineage>
</organism>
<accession>A0A0F7FHG6</accession>
<proteinExistence type="predicted"/>
<evidence type="ECO:0000313" key="6">
    <source>
        <dbReference type="EMBL" id="AKG38169.1"/>
    </source>
</evidence>
<dbReference type="PATRIC" id="fig|1550241.5.peg.233"/>
<evidence type="ECO:0000256" key="5">
    <source>
        <dbReference type="SAM" id="Phobius"/>
    </source>
</evidence>
<dbReference type="CDD" id="cd16914">
    <property type="entry name" value="EcfT"/>
    <property type="match status" value="1"/>
</dbReference>
<evidence type="ECO:0000313" key="7">
    <source>
        <dbReference type="Proteomes" id="UP000067434"/>
    </source>
</evidence>
<dbReference type="HOGENOM" id="CLU_056469_6_1_2"/>
<feature type="transmembrane region" description="Helical" evidence="5">
    <location>
        <begin position="90"/>
        <end position="112"/>
    </location>
</feature>
<dbReference type="Proteomes" id="UP000067434">
    <property type="component" value="Chromosome"/>
</dbReference>
<evidence type="ECO:0000256" key="4">
    <source>
        <dbReference type="ARBA" id="ARBA00023136"/>
    </source>
</evidence>
<dbReference type="GeneID" id="25400794"/>
<dbReference type="KEGG" id="thf:MA03_01145"/>
<keyword evidence="3 5" id="KW-1133">Transmembrane helix</keyword>
<reference evidence="6 7" key="1">
    <citation type="journal article" date="2015" name="Stand. Genomic Sci.">
        <title>Complete genome sequence of and proposal of Thermofilum uzonense sp. nov. a novel hyperthermophilic crenarchaeon and emended description of the genus Thermofilum.</title>
        <authorList>
            <person name="Toshchakov S.V."/>
            <person name="Korzhenkov A.A."/>
            <person name="Samarov N.I."/>
            <person name="Mazunin I.O."/>
            <person name="Mozhey O.I."/>
            <person name="Shmyr I.S."/>
            <person name="Derbikova K.S."/>
            <person name="Taranov E.A."/>
            <person name="Dominova I.N."/>
            <person name="Bonch-Osmolovskaya E.A."/>
            <person name="Patrushev M.V."/>
            <person name="Podosokorskaya O.A."/>
            <person name="Kublanov I.V."/>
        </authorList>
    </citation>
    <scope>NUCLEOTIDE SEQUENCE [LARGE SCALE GENOMIC DNA]</scope>
    <source>
        <strain evidence="6 7">1807-2</strain>
    </source>
</reference>
<protein>
    <recommendedName>
        <fullName evidence="8">Energy-coupling factor transporter transmembrane protein EcfT</fullName>
    </recommendedName>
</protein>
<dbReference type="AlphaFoldDB" id="A0A0F7FHG6"/>
<keyword evidence="7" id="KW-1185">Reference proteome</keyword>
<dbReference type="RefSeq" id="WP_052883513.1">
    <property type="nucleotide sequence ID" value="NZ_CP009961.1"/>
</dbReference>
<dbReference type="GO" id="GO:0005886">
    <property type="term" value="C:plasma membrane"/>
    <property type="evidence" value="ECO:0007669"/>
    <property type="project" value="UniProtKB-ARBA"/>
</dbReference>
<dbReference type="OrthoDB" id="31170at2157"/>
<feature type="transmembrane region" description="Helical" evidence="5">
    <location>
        <begin position="55"/>
        <end position="78"/>
    </location>
</feature>
<dbReference type="PANTHER" id="PTHR33514">
    <property type="entry name" value="PROTEIN ABCI12, CHLOROPLASTIC"/>
    <property type="match status" value="1"/>
</dbReference>